<sequence>MPGGPVQSGLPEVERLRVRVAVKEQPEIIGRIRLQLCRLALRDEGDVRIL</sequence>
<organism evidence="1">
    <name type="scientific">bioreactor metagenome</name>
    <dbReference type="NCBI Taxonomy" id="1076179"/>
    <lineage>
        <taxon>unclassified sequences</taxon>
        <taxon>metagenomes</taxon>
        <taxon>ecological metagenomes</taxon>
    </lineage>
</organism>
<proteinExistence type="predicted"/>
<reference evidence="1" key="1">
    <citation type="submission" date="2019-08" db="EMBL/GenBank/DDBJ databases">
        <authorList>
            <person name="Kucharzyk K."/>
            <person name="Murdoch R.W."/>
            <person name="Higgins S."/>
            <person name="Loffler F."/>
        </authorList>
    </citation>
    <scope>NUCLEOTIDE SEQUENCE</scope>
</reference>
<accession>A0A645C3Z2</accession>
<protein>
    <submittedName>
        <fullName evidence="1">Uncharacterized protein</fullName>
    </submittedName>
</protein>
<name>A0A645C3Z2_9ZZZZ</name>
<comment type="caution">
    <text evidence="1">The sequence shown here is derived from an EMBL/GenBank/DDBJ whole genome shotgun (WGS) entry which is preliminary data.</text>
</comment>
<gene>
    <name evidence="1" type="ORF">SDC9_119061</name>
</gene>
<dbReference type="AlphaFoldDB" id="A0A645C3Z2"/>
<dbReference type="EMBL" id="VSSQ01024524">
    <property type="protein sequence ID" value="MPM72088.1"/>
    <property type="molecule type" value="Genomic_DNA"/>
</dbReference>
<evidence type="ECO:0000313" key="1">
    <source>
        <dbReference type="EMBL" id="MPM72088.1"/>
    </source>
</evidence>